<sequence>MGFFSGNLSLKRFFIEEIEYFKDKERVVANLNNYLFKDIENQAKEESIGWVSPLKVYKSQIDVEEIYYGNYILLALRYDTKKVSKVLIDCKLNETIEREGLSIQNNKQLKQLKDDIKQELLKKTLPSPKIVEAVIDLNKKTLLLNSTSKKLGGLFLSLFEKSFSIMPVYVDPTVFSYISVGKQGVEKLSSLTETVIYDE</sequence>
<protein>
    <recommendedName>
        <fullName evidence="3">Recombination-associated protein RdgC</fullName>
    </recommendedName>
</protein>
<dbReference type="KEGG" id="thyd:TTHT_0630"/>
<dbReference type="RefSeq" id="WP_201328549.1">
    <property type="nucleotide sequence ID" value="NZ_AP017470.1"/>
</dbReference>
<organism evidence="1 2">
    <name type="scientific">Thermotomaculum hydrothermale</name>
    <dbReference type="NCBI Taxonomy" id="981385"/>
    <lineage>
        <taxon>Bacteria</taxon>
        <taxon>Pseudomonadati</taxon>
        <taxon>Acidobacteriota</taxon>
        <taxon>Holophagae</taxon>
        <taxon>Thermotomaculales</taxon>
        <taxon>Thermotomaculaceae</taxon>
        <taxon>Thermotomaculum</taxon>
    </lineage>
</organism>
<dbReference type="EMBL" id="AP017470">
    <property type="protein sequence ID" value="BBB32208.1"/>
    <property type="molecule type" value="Genomic_DNA"/>
</dbReference>
<proteinExistence type="predicted"/>
<evidence type="ECO:0008006" key="3">
    <source>
        <dbReference type="Google" id="ProtNLM"/>
    </source>
</evidence>
<gene>
    <name evidence="1" type="ORF">TTHT_0630</name>
</gene>
<dbReference type="Pfam" id="PF04381">
    <property type="entry name" value="RdgC"/>
    <property type="match status" value="1"/>
</dbReference>
<dbReference type="InterPro" id="IPR007476">
    <property type="entry name" value="RdgC"/>
</dbReference>
<dbReference type="GO" id="GO:0006310">
    <property type="term" value="P:DNA recombination"/>
    <property type="evidence" value="ECO:0007669"/>
    <property type="project" value="InterPro"/>
</dbReference>
<accession>A0A7R6PEG9</accession>
<evidence type="ECO:0000313" key="2">
    <source>
        <dbReference type="Proteomes" id="UP000595564"/>
    </source>
</evidence>
<name>A0A7R6PEG9_9BACT</name>
<keyword evidence="2" id="KW-1185">Reference proteome</keyword>
<reference evidence="1 2" key="1">
    <citation type="journal article" date="2012" name="Extremophiles">
        <title>Thermotomaculum hydrothermale gen. nov., sp. nov., a novel heterotrophic thermophile within the phylum Acidobacteria from a deep-sea hydrothermal vent chimney in the Southern Okinawa Trough.</title>
        <authorList>
            <person name="Izumi H."/>
            <person name="Nunoura T."/>
            <person name="Miyazaki M."/>
            <person name="Mino S."/>
            <person name="Toki T."/>
            <person name="Takai K."/>
            <person name="Sako Y."/>
            <person name="Sawabe T."/>
            <person name="Nakagawa S."/>
        </authorList>
    </citation>
    <scope>NUCLEOTIDE SEQUENCE [LARGE SCALE GENOMIC DNA]</scope>
    <source>
        <strain evidence="1 2">AC55</strain>
    </source>
</reference>
<dbReference type="Proteomes" id="UP000595564">
    <property type="component" value="Chromosome"/>
</dbReference>
<evidence type="ECO:0000313" key="1">
    <source>
        <dbReference type="EMBL" id="BBB32208.1"/>
    </source>
</evidence>
<dbReference type="AlphaFoldDB" id="A0A7R6PEG9"/>